<keyword evidence="3" id="KW-1185">Reference proteome</keyword>
<comment type="caution">
    <text evidence="2">The sequence shown here is derived from an EMBL/GenBank/DDBJ whole genome shotgun (WGS) entry which is preliminary data.</text>
</comment>
<feature type="region of interest" description="Disordered" evidence="1">
    <location>
        <begin position="13"/>
        <end position="74"/>
    </location>
</feature>
<evidence type="ECO:0000313" key="3">
    <source>
        <dbReference type="Proteomes" id="UP000729402"/>
    </source>
</evidence>
<reference evidence="2" key="1">
    <citation type="journal article" date="2021" name="bioRxiv">
        <title>Whole Genome Assembly and Annotation of Northern Wild Rice, Zizania palustris L., Supports a Whole Genome Duplication in the Zizania Genus.</title>
        <authorList>
            <person name="Haas M."/>
            <person name="Kono T."/>
            <person name="Macchietto M."/>
            <person name="Millas R."/>
            <person name="McGilp L."/>
            <person name="Shao M."/>
            <person name="Duquette J."/>
            <person name="Hirsch C.N."/>
            <person name="Kimball J."/>
        </authorList>
    </citation>
    <scope>NUCLEOTIDE SEQUENCE</scope>
    <source>
        <tissue evidence="2">Fresh leaf tissue</tissue>
    </source>
</reference>
<name>A0A8J5SFI2_ZIZPA</name>
<dbReference type="Proteomes" id="UP000729402">
    <property type="component" value="Unassembled WGS sequence"/>
</dbReference>
<accession>A0A8J5SFI2</accession>
<proteinExistence type="predicted"/>
<evidence type="ECO:0000313" key="2">
    <source>
        <dbReference type="EMBL" id="KAG8065249.1"/>
    </source>
</evidence>
<dbReference type="AlphaFoldDB" id="A0A8J5SFI2"/>
<reference evidence="2" key="2">
    <citation type="submission" date="2021-02" db="EMBL/GenBank/DDBJ databases">
        <authorList>
            <person name="Kimball J.A."/>
            <person name="Haas M.W."/>
            <person name="Macchietto M."/>
            <person name="Kono T."/>
            <person name="Duquette J."/>
            <person name="Shao M."/>
        </authorList>
    </citation>
    <scope>NUCLEOTIDE SEQUENCE</scope>
    <source>
        <tissue evidence="2">Fresh leaf tissue</tissue>
    </source>
</reference>
<organism evidence="2 3">
    <name type="scientific">Zizania palustris</name>
    <name type="common">Northern wild rice</name>
    <dbReference type="NCBI Taxonomy" id="103762"/>
    <lineage>
        <taxon>Eukaryota</taxon>
        <taxon>Viridiplantae</taxon>
        <taxon>Streptophyta</taxon>
        <taxon>Embryophyta</taxon>
        <taxon>Tracheophyta</taxon>
        <taxon>Spermatophyta</taxon>
        <taxon>Magnoliopsida</taxon>
        <taxon>Liliopsida</taxon>
        <taxon>Poales</taxon>
        <taxon>Poaceae</taxon>
        <taxon>BOP clade</taxon>
        <taxon>Oryzoideae</taxon>
        <taxon>Oryzeae</taxon>
        <taxon>Zizaniinae</taxon>
        <taxon>Zizania</taxon>
    </lineage>
</organism>
<protein>
    <submittedName>
        <fullName evidence="2">Uncharacterized protein</fullName>
    </submittedName>
</protein>
<sequence>MRTSACAIAAVALDDRDRRSPSPAAHDGIGGGGGWLPALLGSLDDGDAGGASRQLGGRSVEAGSGGATEAKRIPARARALEAMIWRQVPGPEAEGKQSGRRGLTTRAGEHQG</sequence>
<gene>
    <name evidence="2" type="ORF">GUJ93_ZPchr0004g39434</name>
</gene>
<feature type="region of interest" description="Disordered" evidence="1">
    <location>
        <begin position="86"/>
        <end position="112"/>
    </location>
</feature>
<dbReference type="EMBL" id="JAAALK010000285">
    <property type="protein sequence ID" value="KAG8065249.1"/>
    <property type="molecule type" value="Genomic_DNA"/>
</dbReference>
<evidence type="ECO:0000256" key="1">
    <source>
        <dbReference type="SAM" id="MobiDB-lite"/>
    </source>
</evidence>